<evidence type="ECO:0008006" key="3">
    <source>
        <dbReference type="Google" id="ProtNLM"/>
    </source>
</evidence>
<dbReference type="EMBL" id="CP036279">
    <property type="protein sequence ID" value="QDU61531.1"/>
    <property type="molecule type" value="Genomic_DNA"/>
</dbReference>
<protein>
    <recommendedName>
        <fullName evidence="3">DUF3500 domain-containing protein</fullName>
    </recommendedName>
</protein>
<evidence type="ECO:0000313" key="2">
    <source>
        <dbReference type="Proteomes" id="UP000317093"/>
    </source>
</evidence>
<gene>
    <name evidence="1" type="ORF">Pan216_23920</name>
</gene>
<accession>A0A518B3G8</accession>
<organism evidence="1 2">
    <name type="scientific">Kolteria novifilia</name>
    <dbReference type="NCBI Taxonomy" id="2527975"/>
    <lineage>
        <taxon>Bacteria</taxon>
        <taxon>Pseudomonadati</taxon>
        <taxon>Planctomycetota</taxon>
        <taxon>Planctomycetia</taxon>
        <taxon>Kolteriales</taxon>
        <taxon>Kolteriaceae</taxon>
        <taxon>Kolteria</taxon>
    </lineage>
</organism>
<keyword evidence="2" id="KW-1185">Reference proteome</keyword>
<dbReference type="Pfam" id="PF12006">
    <property type="entry name" value="DUF3500"/>
    <property type="match status" value="1"/>
</dbReference>
<dbReference type="InterPro" id="IPR006311">
    <property type="entry name" value="TAT_signal"/>
</dbReference>
<dbReference type="KEGG" id="knv:Pan216_23920"/>
<dbReference type="OrthoDB" id="240568at2"/>
<reference evidence="1 2" key="1">
    <citation type="submission" date="2019-02" db="EMBL/GenBank/DDBJ databases">
        <title>Deep-cultivation of Planctomycetes and their phenomic and genomic characterization uncovers novel biology.</title>
        <authorList>
            <person name="Wiegand S."/>
            <person name="Jogler M."/>
            <person name="Boedeker C."/>
            <person name="Pinto D."/>
            <person name="Vollmers J."/>
            <person name="Rivas-Marin E."/>
            <person name="Kohn T."/>
            <person name="Peeters S.H."/>
            <person name="Heuer A."/>
            <person name="Rast P."/>
            <person name="Oberbeckmann S."/>
            <person name="Bunk B."/>
            <person name="Jeske O."/>
            <person name="Meyerdierks A."/>
            <person name="Storesund J.E."/>
            <person name="Kallscheuer N."/>
            <person name="Luecker S."/>
            <person name="Lage O.M."/>
            <person name="Pohl T."/>
            <person name="Merkel B.J."/>
            <person name="Hornburger P."/>
            <person name="Mueller R.-W."/>
            <person name="Bruemmer F."/>
            <person name="Labrenz M."/>
            <person name="Spormann A.M."/>
            <person name="Op den Camp H."/>
            <person name="Overmann J."/>
            <person name="Amann R."/>
            <person name="Jetten M.S.M."/>
            <person name="Mascher T."/>
            <person name="Medema M.H."/>
            <person name="Devos D.P."/>
            <person name="Kaster A.-K."/>
            <person name="Ovreas L."/>
            <person name="Rohde M."/>
            <person name="Galperin M.Y."/>
            <person name="Jogler C."/>
        </authorList>
    </citation>
    <scope>NUCLEOTIDE SEQUENCE [LARGE SCALE GENOMIC DNA]</scope>
    <source>
        <strain evidence="1 2">Pan216</strain>
    </source>
</reference>
<proteinExistence type="predicted"/>
<dbReference type="InterPro" id="IPR021889">
    <property type="entry name" value="DUF3500"/>
</dbReference>
<dbReference type="PROSITE" id="PS51318">
    <property type="entry name" value="TAT"/>
    <property type="match status" value="1"/>
</dbReference>
<dbReference type="RefSeq" id="WP_145258113.1">
    <property type="nucleotide sequence ID" value="NZ_CP036279.1"/>
</dbReference>
<dbReference type="Proteomes" id="UP000317093">
    <property type="component" value="Chromosome"/>
</dbReference>
<dbReference type="AlphaFoldDB" id="A0A518B3G8"/>
<sequence length="339" mass="37653">MNHDPRQAPVAHDHVSRRTFLQWSAVASASSLLPSLAGAEPSTNSSNVTAEGWVKELHDSLSSDQQKAICFPFDHSLRKKVANNWAIVKTEVADLKPAQREIVDHILRGICSEEGYEKFQKQMEEDSGGLDYYHPAIFGKPGASKFEFVLTGRHNTMRADGNSVEGAAFGGPIFYGHDADGFHEKPHHPGNVFWYQAERANEVFGALDPKQRDKALLGRAPRENDIAFRNANYPGLAVSEMSSDQKDLVKQVMADLLSPYRKQDADEVMELITANGGLDKIHLAYYSQDSQGNNGDIGDDGVWDIWRLEGPGFVWHYRGKPHVHVYVNIADVDKIVAAT</sequence>
<name>A0A518B3G8_9BACT</name>
<evidence type="ECO:0000313" key="1">
    <source>
        <dbReference type="EMBL" id="QDU61531.1"/>
    </source>
</evidence>